<evidence type="ECO:0000313" key="3">
    <source>
        <dbReference type="Proteomes" id="UP000321685"/>
    </source>
</evidence>
<protein>
    <submittedName>
        <fullName evidence="2">Uncharacterized protein</fullName>
    </submittedName>
</protein>
<feature type="compositionally biased region" description="Basic residues" evidence="1">
    <location>
        <begin position="58"/>
        <end position="71"/>
    </location>
</feature>
<reference evidence="2 3" key="1">
    <citation type="submission" date="2019-07" db="EMBL/GenBank/DDBJ databases">
        <title>Whole genome shotgun sequence of Pseudonocardia sulfidoxydans NBRC 16205.</title>
        <authorList>
            <person name="Hosoyama A."/>
            <person name="Uohara A."/>
            <person name="Ohji S."/>
            <person name="Ichikawa N."/>
        </authorList>
    </citation>
    <scope>NUCLEOTIDE SEQUENCE [LARGE SCALE GENOMIC DNA]</scope>
    <source>
        <strain evidence="2 3">NBRC 16205</strain>
    </source>
</reference>
<accession>A0A511DGT4</accession>
<feature type="region of interest" description="Disordered" evidence="1">
    <location>
        <begin position="33"/>
        <end position="71"/>
    </location>
</feature>
<dbReference type="Proteomes" id="UP000321685">
    <property type="component" value="Unassembled WGS sequence"/>
</dbReference>
<dbReference type="AlphaFoldDB" id="A0A511DGT4"/>
<keyword evidence="3" id="KW-1185">Reference proteome</keyword>
<gene>
    <name evidence="2" type="ORF">PSU4_25470</name>
</gene>
<evidence type="ECO:0000256" key="1">
    <source>
        <dbReference type="SAM" id="MobiDB-lite"/>
    </source>
</evidence>
<name>A0A511DGT4_9PSEU</name>
<organism evidence="2 3">
    <name type="scientific">Pseudonocardia sulfidoxydans NBRC 16205</name>
    <dbReference type="NCBI Taxonomy" id="1223511"/>
    <lineage>
        <taxon>Bacteria</taxon>
        <taxon>Bacillati</taxon>
        <taxon>Actinomycetota</taxon>
        <taxon>Actinomycetes</taxon>
        <taxon>Pseudonocardiales</taxon>
        <taxon>Pseudonocardiaceae</taxon>
        <taxon>Pseudonocardia</taxon>
    </lineage>
</organism>
<comment type="caution">
    <text evidence="2">The sequence shown here is derived from an EMBL/GenBank/DDBJ whole genome shotgun (WGS) entry which is preliminary data.</text>
</comment>
<feature type="compositionally biased region" description="Basic and acidic residues" evidence="1">
    <location>
        <begin position="38"/>
        <end position="49"/>
    </location>
</feature>
<dbReference type="EMBL" id="BJVJ01000021">
    <property type="protein sequence ID" value="GEL23593.1"/>
    <property type="molecule type" value="Genomic_DNA"/>
</dbReference>
<proteinExistence type="predicted"/>
<sequence length="71" mass="7773">MVDPAGRERDAEGFGDVLLADHLGELGRAVLPVQSQRHAREATHHDRQRGSPGVRTGIRTKRGLRAPGRAR</sequence>
<evidence type="ECO:0000313" key="2">
    <source>
        <dbReference type="EMBL" id="GEL23593.1"/>
    </source>
</evidence>